<dbReference type="STRING" id="1507870.A0A1V8SXT5"/>
<dbReference type="Pfam" id="PF11807">
    <property type="entry name" value="UstYa"/>
    <property type="match status" value="1"/>
</dbReference>
<reference evidence="7" key="1">
    <citation type="submission" date="2017-03" db="EMBL/GenBank/DDBJ databases">
        <title>Genomes of endolithic fungi from Antarctica.</title>
        <authorList>
            <person name="Coleine C."/>
            <person name="Masonjones S."/>
            <person name="Stajich J.E."/>
        </authorList>
    </citation>
    <scope>NUCLEOTIDE SEQUENCE [LARGE SCALE GENOMIC DNA]</scope>
    <source>
        <strain evidence="7">CCFEE 5527</strain>
    </source>
</reference>
<dbReference type="EMBL" id="NAJO01000023">
    <property type="protein sequence ID" value="OQO03975.1"/>
    <property type="molecule type" value="Genomic_DNA"/>
</dbReference>
<dbReference type="InParanoid" id="A0A1V8SXT5"/>
<keyword evidence="5" id="KW-1133">Transmembrane helix</keyword>
<comment type="caution">
    <text evidence="6">The sequence shown here is derived from an EMBL/GenBank/DDBJ whole genome shotgun (WGS) entry which is preliminary data.</text>
</comment>
<dbReference type="OrthoDB" id="3687641at2759"/>
<evidence type="ECO:0000256" key="4">
    <source>
        <dbReference type="SAM" id="MobiDB-lite"/>
    </source>
</evidence>
<comment type="similarity">
    <text evidence="3">Belongs to the ustYa family.</text>
</comment>
<dbReference type="InterPro" id="IPR021765">
    <property type="entry name" value="UstYa-like"/>
</dbReference>
<feature type="region of interest" description="Disordered" evidence="4">
    <location>
        <begin position="1"/>
        <end position="25"/>
    </location>
</feature>
<dbReference type="Proteomes" id="UP000192596">
    <property type="component" value="Unassembled WGS sequence"/>
</dbReference>
<dbReference type="GO" id="GO:0043386">
    <property type="term" value="P:mycotoxin biosynthetic process"/>
    <property type="evidence" value="ECO:0007669"/>
    <property type="project" value="InterPro"/>
</dbReference>
<dbReference type="PANTHER" id="PTHR33365">
    <property type="entry name" value="YALI0B05434P"/>
    <property type="match status" value="1"/>
</dbReference>
<feature type="transmembrane region" description="Helical" evidence="5">
    <location>
        <begin position="49"/>
        <end position="70"/>
    </location>
</feature>
<keyword evidence="5" id="KW-0472">Membrane</keyword>
<dbReference type="GO" id="GO:0016491">
    <property type="term" value="F:oxidoreductase activity"/>
    <property type="evidence" value="ECO:0007669"/>
    <property type="project" value="UniProtKB-KW"/>
</dbReference>
<evidence type="ECO:0000256" key="2">
    <source>
        <dbReference type="ARBA" id="ARBA00023002"/>
    </source>
</evidence>
<evidence type="ECO:0000313" key="6">
    <source>
        <dbReference type="EMBL" id="OQO03975.1"/>
    </source>
</evidence>
<comment type="pathway">
    <text evidence="1">Mycotoxin biosynthesis.</text>
</comment>
<name>A0A1V8SXT5_9PEZI</name>
<gene>
    <name evidence="6" type="ORF">B0A48_10617</name>
</gene>
<evidence type="ECO:0000256" key="3">
    <source>
        <dbReference type="ARBA" id="ARBA00035112"/>
    </source>
</evidence>
<sequence length="261" mass="29713">MYSRSSPTAHADEASTHLLSPNAAPEYTDDKTAHLDELDMQASFRRLRLWLFGVSSLLALTLLAMAAMIWRSGSWETSAVEHLRRNDFVPPMPSHIVTFERNELFSAPSTPEADQAWGSLSPPGDGFVIVPNARQYDLPPGKPSSAGEVYDISVFHQLHCLNHLRTFLFTLKAGMDLNNTRELYDRLLVKQEDHVYHCFDLIRQALMCHPDLTVEWPRTEADGRRFAFDGWGIQHQCVDWNSVLDFMGEHTVANTEFKRLL</sequence>
<keyword evidence="5" id="KW-0812">Transmembrane</keyword>
<proteinExistence type="inferred from homology"/>
<evidence type="ECO:0000256" key="1">
    <source>
        <dbReference type="ARBA" id="ARBA00004685"/>
    </source>
</evidence>
<organism evidence="6 7">
    <name type="scientific">Cryoendolithus antarcticus</name>
    <dbReference type="NCBI Taxonomy" id="1507870"/>
    <lineage>
        <taxon>Eukaryota</taxon>
        <taxon>Fungi</taxon>
        <taxon>Dikarya</taxon>
        <taxon>Ascomycota</taxon>
        <taxon>Pezizomycotina</taxon>
        <taxon>Dothideomycetes</taxon>
        <taxon>Dothideomycetidae</taxon>
        <taxon>Cladosporiales</taxon>
        <taxon>Cladosporiaceae</taxon>
        <taxon>Cryoendolithus</taxon>
    </lineage>
</organism>
<accession>A0A1V8SXT5</accession>
<evidence type="ECO:0000256" key="5">
    <source>
        <dbReference type="SAM" id="Phobius"/>
    </source>
</evidence>
<dbReference type="AlphaFoldDB" id="A0A1V8SXT5"/>
<evidence type="ECO:0000313" key="7">
    <source>
        <dbReference type="Proteomes" id="UP000192596"/>
    </source>
</evidence>
<dbReference type="PANTHER" id="PTHR33365:SF11">
    <property type="entry name" value="TAT PATHWAY SIGNAL SEQUENCE"/>
    <property type="match status" value="1"/>
</dbReference>
<protein>
    <recommendedName>
        <fullName evidence="8">Tat pathway signal sequence</fullName>
    </recommendedName>
</protein>
<evidence type="ECO:0008006" key="8">
    <source>
        <dbReference type="Google" id="ProtNLM"/>
    </source>
</evidence>
<keyword evidence="2" id="KW-0560">Oxidoreductase</keyword>
<keyword evidence="7" id="KW-1185">Reference proteome</keyword>